<reference evidence="2 3" key="1">
    <citation type="submission" date="2023-07" db="EMBL/GenBank/DDBJ databases">
        <title>Sorghum-associated microbial communities from plants grown in Nebraska, USA.</title>
        <authorList>
            <person name="Schachtman D."/>
        </authorList>
    </citation>
    <scope>NUCLEOTIDE SEQUENCE [LARGE SCALE GENOMIC DNA]</scope>
    <source>
        <strain evidence="2 3">BE211</strain>
    </source>
</reference>
<organism evidence="2 3">
    <name type="scientific">Fictibacillus barbaricus</name>
    <dbReference type="NCBI Taxonomy" id="182136"/>
    <lineage>
        <taxon>Bacteria</taxon>
        <taxon>Bacillati</taxon>
        <taxon>Bacillota</taxon>
        <taxon>Bacilli</taxon>
        <taxon>Bacillales</taxon>
        <taxon>Fictibacillaceae</taxon>
        <taxon>Fictibacillus</taxon>
    </lineage>
</organism>
<dbReference type="EMBL" id="JAVDWA010000001">
    <property type="protein sequence ID" value="MDR7071925.1"/>
    <property type="molecule type" value="Genomic_DNA"/>
</dbReference>
<dbReference type="RefSeq" id="WP_310256899.1">
    <property type="nucleotide sequence ID" value="NZ_JAVDWA010000001.1"/>
</dbReference>
<evidence type="ECO:0000313" key="2">
    <source>
        <dbReference type="EMBL" id="MDR7071925.1"/>
    </source>
</evidence>
<dbReference type="InterPro" id="IPR027365">
    <property type="entry name" value="GNAT_acetyltra_YdfB-like"/>
</dbReference>
<dbReference type="Pfam" id="PF12746">
    <property type="entry name" value="GNAT_acetyltran"/>
    <property type="match status" value="1"/>
</dbReference>
<dbReference type="Proteomes" id="UP001258181">
    <property type="component" value="Unassembled WGS sequence"/>
</dbReference>
<keyword evidence="3" id="KW-1185">Reference proteome</keyword>
<accession>A0ABU1TXJ3</accession>
<comment type="caution">
    <text evidence="2">The sequence shown here is derived from an EMBL/GenBank/DDBJ whole genome shotgun (WGS) entry which is preliminary data.</text>
</comment>
<dbReference type="InterPro" id="IPR016181">
    <property type="entry name" value="Acyl_CoA_acyltransferase"/>
</dbReference>
<evidence type="ECO:0000313" key="3">
    <source>
        <dbReference type="Proteomes" id="UP001258181"/>
    </source>
</evidence>
<proteinExistence type="predicted"/>
<dbReference type="InterPro" id="IPR000182">
    <property type="entry name" value="GNAT_dom"/>
</dbReference>
<feature type="domain" description="N-acetyltransferase" evidence="1">
    <location>
        <begin position="133"/>
        <end position="272"/>
    </location>
</feature>
<name>A0ABU1TXJ3_9BACL</name>
<dbReference type="SUPFAM" id="SSF55729">
    <property type="entry name" value="Acyl-CoA N-acyltransferases (Nat)"/>
    <property type="match status" value="1"/>
</dbReference>
<evidence type="ECO:0000259" key="1">
    <source>
        <dbReference type="PROSITE" id="PS51186"/>
    </source>
</evidence>
<sequence length="279" mass="31900">MMIIKTDQTWHEKVMEYLSDEPALNLFILSDIENFGYETDFQDIWADVDEEGNIQGILLRYLGNYLPYAKGTINAEAFSVIINSDTDYEMLSGKKEITEQFFPYVHFERTKETYFAELKDDRLLNKQTNREKIQIAELGDVDKLMHLKSMIKEFQIGPTARQSLEQSITTKTGRTYFMIEGENIVSCASTTAENSLSAMIVGVCSHPEKRNQGLASICMNALCLDVLAEGKTLCLFYDNPKAGSIYKRLGFKDIGFWSMNYPSRIRKEEPVDNAVQNHS</sequence>
<protein>
    <submittedName>
        <fullName evidence="2">GNAT family acetyltransferase</fullName>
    </submittedName>
</protein>
<gene>
    <name evidence="2" type="ORF">J2X07_000900</name>
</gene>
<dbReference type="PROSITE" id="PS51186">
    <property type="entry name" value="GNAT"/>
    <property type="match status" value="1"/>
</dbReference>
<dbReference type="Gene3D" id="3.40.630.30">
    <property type="match status" value="1"/>
</dbReference>